<dbReference type="PANTHER" id="PTHR10900:SF77">
    <property type="entry name" value="FI19380P1"/>
    <property type="match status" value="1"/>
</dbReference>
<accession>A0A9P4QH77</accession>
<dbReference type="SUPFAM" id="SSF82153">
    <property type="entry name" value="FAS1 domain"/>
    <property type="match status" value="2"/>
</dbReference>
<dbReference type="PANTHER" id="PTHR10900">
    <property type="entry name" value="PERIOSTIN-RELATED"/>
    <property type="match status" value="1"/>
</dbReference>
<dbReference type="GO" id="GO:0000329">
    <property type="term" value="C:fungal-type vacuole membrane"/>
    <property type="evidence" value="ECO:0007669"/>
    <property type="project" value="TreeGrafter"/>
</dbReference>
<keyword evidence="4" id="KW-1185">Reference proteome</keyword>
<dbReference type="EMBL" id="MU003770">
    <property type="protein sequence ID" value="KAF2724841.1"/>
    <property type="molecule type" value="Genomic_DNA"/>
</dbReference>
<evidence type="ECO:0000259" key="2">
    <source>
        <dbReference type="PROSITE" id="PS50213"/>
    </source>
</evidence>
<dbReference type="SMART" id="SM00554">
    <property type="entry name" value="FAS1"/>
    <property type="match status" value="2"/>
</dbReference>
<feature type="domain" description="FAS1" evidence="2">
    <location>
        <begin position="169"/>
        <end position="298"/>
    </location>
</feature>
<dbReference type="Gene3D" id="2.30.180.10">
    <property type="entry name" value="FAS1 domain"/>
    <property type="match status" value="2"/>
</dbReference>
<dbReference type="Proteomes" id="UP000799441">
    <property type="component" value="Unassembled WGS sequence"/>
</dbReference>
<feature type="domain" description="FAS1" evidence="2">
    <location>
        <begin position="20"/>
        <end position="168"/>
    </location>
</feature>
<dbReference type="InterPro" id="IPR000782">
    <property type="entry name" value="FAS1_domain"/>
</dbReference>
<dbReference type="OrthoDB" id="286301at2759"/>
<proteinExistence type="predicted"/>
<dbReference type="InterPro" id="IPR050904">
    <property type="entry name" value="Adhesion/Biosynth-related"/>
</dbReference>
<evidence type="ECO:0000313" key="4">
    <source>
        <dbReference type="Proteomes" id="UP000799441"/>
    </source>
</evidence>
<dbReference type="GO" id="GO:0016236">
    <property type="term" value="P:macroautophagy"/>
    <property type="evidence" value="ECO:0007669"/>
    <property type="project" value="TreeGrafter"/>
</dbReference>
<reference evidence="3" key="1">
    <citation type="journal article" date="2020" name="Stud. Mycol.">
        <title>101 Dothideomycetes genomes: a test case for predicting lifestyles and emergence of pathogens.</title>
        <authorList>
            <person name="Haridas S."/>
            <person name="Albert R."/>
            <person name="Binder M."/>
            <person name="Bloem J."/>
            <person name="Labutti K."/>
            <person name="Salamov A."/>
            <person name="Andreopoulos B."/>
            <person name="Baker S."/>
            <person name="Barry K."/>
            <person name="Bills G."/>
            <person name="Bluhm B."/>
            <person name="Cannon C."/>
            <person name="Castanera R."/>
            <person name="Culley D."/>
            <person name="Daum C."/>
            <person name="Ezra D."/>
            <person name="Gonzalez J."/>
            <person name="Henrissat B."/>
            <person name="Kuo A."/>
            <person name="Liang C."/>
            <person name="Lipzen A."/>
            <person name="Lutzoni F."/>
            <person name="Magnuson J."/>
            <person name="Mondo S."/>
            <person name="Nolan M."/>
            <person name="Ohm R."/>
            <person name="Pangilinan J."/>
            <person name="Park H.-J."/>
            <person name="Ramirez L."/>
            <person name="Alfaro M."/>
            <person name="Sun H."/>
            <person name="Tritt A."/>
            <person name="Yoshinaga Y."/>
            <person name="Zwiers L.-H."/>
            <person name="Turgeon B."/>
            <person name="Goodwin S."/>
            <person name="Spatafora J."/>
            <person name="Crous P."/>
            <person name="Grigoriev I."/>
        </authorList>
    </citation>
    <scope>NUCLEOTIDE SEQUENCE</scope>
    <source>
        <strain evidence="3">CBS 116435</strain>
    </source>
</reference>
<dbReference type="Pfam" id="PF02469">
    <property type="entry name" value="Fasciclin"/>
    <property type="match status" value="2"/>
</dbReference>
<dbReference type="PROSITE" id="PS50213">
    <property type="entry name" value="FAS1"/>
    <property type="match status" value="2"/>
</dbReference>
<feature type="region of interest" description="Disordered" evidence="1">
    <location>
        <begin position="317"/>
        <end position="375"/>
    </location>
</feature>
<gene>
    <name evidence="3" type="ORF">K431DRAFT_318173</name>
</gene>
<evidence type="ECO:0000256" key="1">
    <source>
        <dbReference type="SAM" id="MobiDB-lite"/>
    </source>
</evidence>
<comment type="caution">
    <text evidence="3">The sequence shown here is derived from an EMBL/GenBank/DDBJ whole genome shotgun (WGS) entry which is preliminary data.</text>
</comment>
<protein>
    <submittedName>
        <fullName evidence="3">FAS1 domain-containing protein</fullName>
    </submittedName>
</protein>
<evidence type="ECO:0000313" key="3">
    <source>
        <dbReference type="EMBL" id="KAF2724841.1"/>
    </source>
</evidence>
<name>A0A9P4QH77_9PEZI</name>
<dbReference type="InterPro" id="IPR036378">
    <property type="entry name" value="FAS1_dom_sf"/>
</dbReference>
<sequence>MHSKTIFAAAIVAGFGYAQDTNLTVALASNQNLTALASLLQQYPDFTAQLANRTNVTIFAPSNNALQSMLQSNSTSATNVTDADIEALLNYHVLRDEYTSDNFTTQPTFAATWLNDTAYTNVTGGQVVELRQVNGSAIIYSGLGNNATVTTPDVTYDNGVVHIIDAVLTIPPTIDVIARGRLDDLYEALGAADLLSAVVDTPDVTIFAPNNNAFTAIGSALGNLSSDALADILTYHVTNQSIFYSTTLTGNDSVTMLDGVNATVTISDEGAICINQACVTVADVLIANGVAHVIDSVLNPNNTEAAPSTNDTAAVGFDGATSSSLTLPPPSGAPTSIASAGAGLTSEETNPAAGYTTTPTQAGENPAAATSSASDPAGRIAIPTGAVGAAALFGAGAYMAF</sequence>
<dbReference type="AlphaFoldDB" id="A0A9P4QH77"/>
<organism evidence="3 4">
    <name type="scientific">Polychaeton citri CBS 116435</name>
    <dbReference type="NCBI Taxonomy" id="1314669"/>
    <lineage>
        <taxon>Eukaryota</taxon>
        <taxon>Fungi</taxon>
        <taxon>Dikarya</taxon>
        <taxon>Ascomycota</taxon>
        <taxon>Pezizomycotina</taxon>
        <taxon>Dothideomycetes</taxon>
        <taxon>Dothideomycetidae</taxon>
        <taxon>Capnodiales</taxon>
        <taxon>Capnodiaceae</taxon>
        <taxon>Polychaeton</taxon>
    </lineage>
</organism>